<dbReference type="PANTHER" id="PTHR43280">
    <property type="entry name" value="ARAC-FAMILY TRANSCRIPTIONAL REGULATOR"/>
    <property type="match status" value="1"/>
</dbReference>
<dbReference type="InterPro" id="IPR018060">
    <property type="entry name" value="HTH_AraC"/>
</dbReference>
<keyword evidence="6" id="KW-0597">Phosphoprotein</keyword>
<evidence type="ECO:0000256" key="1">
    <source>
        <dbReference type="ARBA" id="ARBA00018672"/>
    </source>
</evidence>
<feature type="modified residue" description="4-aspartylphosphate" evidence="6">
    <location>
        <position position="55"/>
    </location>
</feature>
<comment type="caution">
    <text evidence="9">The sequence shown here is derived from an EMBL/GenBank/DDBJ whole genome shotgun (WGS) entry which is preliminary data.</text>
</comment>
<evidence type="ECO:0000259" key="7">
    <source>
        <dbReference type="PROSITE" id="PS01124"/>
    </source>
</evidence>
<sequence length="533" mass="60260">MFRILIVDDELLVRTNIKLFLQQTAEDFTVCGEADNGRTGLEQVRLLHPDIIFSDMKMPEMDGVEFCRQVHEQYPGICFIALSNYDEYSYVRGALKSGASDYILKHKLNKEYLAQILNDLKKNMKTDSTLNTLPDITLTALQEKFVLHLLGHMFVTEKEVEANLKVLGIRLDLSSLIPIILSVDNYAKIEQQGRIEQRNILEFSILNIGNELLSQHPTGLLTHIEKGIYCILLSFAQIPSRSKIQEQIHSILNQISYNLKNYLNISASFCIGELTSNILDVGVSYNKALEAMQLKFYSGNHSIIHSQNIAVSRKELSGLDYAIEKKLLALITNGSGQDAEVIIRQVFQGMAKQKENRSNVQMICMDLLSIITRLSKKNGIALDLIIAKKVPPDQLFTQLNTLNEIQDWFLDCFHNICLQIQQLLPGDSLYVKSAITCINRDFAKPISQQTVAEDIGISGGYLSTIFKAETGQGFADYLNTVRISNAAHMLELGERDFHKIAEACGYQDYAYFFKVFKKRMGTTPGKYLSSKRN</sequence>
<name>A0ABS6K4G0_9FIRM</name>
<keyword evidence="2" id="KW-0805">Transcription regulation</keyword>
<dbReference type="CDD" id="cd17536">
    <property type="entry name" value="REC_YesN-like"/>
    <property type="match status" value="1"/>
</dbReference>
<dbReference type="RefSeq" id="WP_238726382.1">
    <property type="nucleotide sequence ID" value="NZ_JAHQCX010000003.1"/>
</dbReference>
<dbReference type="Pfam" id="PF00072">
    <property type="entry name" value="Response_reg"/>
    <property type="match status" value="1"/>
</dbReference>
<evidence type="ECO:0000256" key="4">
    <source>
        <dbReference type="ARBA" id="ARBA00023163"/>
    </source>
</evidence>
<proteinExistence type="predicted"/>
<evidence type="ECO:0000313" key="10">
    <source>
        <dbReference type="Proteomes" id="UP001314681"/>
    </source>
</evidence>
<reference evidence="9 10" key="1">
    <citation type="submission" date="2021-06" db="EMBL/GenBank/DDBJ databases">
        <title>Description of novel taxa of the family Lachnospiraceae.</title>
        <authorList>
            <person name="Chaplin A.V."/>
            <person name="Sokolova S.R."/>
            <person name="Pikina A.P."/>
            <person name="Korzhanova M."/>
            <person name="Belova V."/>
            <person name="Korostin D."/>
            <person name="Efimov B.A."/>
        </authorList>
    </citation>
    <scope>NUCLEOTIDE SEQUENCE [LARGE SCALE GENOMIC DNA]</scope>
    <source>
        <strain evidence="9 10">ASD4241</strain>
    </source>
</reference>
<dbReference type="Gene3D" id="3.40.50.2300">
    <property type="match status" value="1"/>
</dbReference>
<evidence type="ECO:0000256" key="6">
    <source>
        <dbReference type="PROSITE-ProRule" id="PRU00169"/>
    </source>
</evidence>
<dbReference type="PANTHER" id="PTHR43280:SF34">
    <property type="entry name" value="ARAC-FAMILY TRANSCRIPTIONAL REGULATOR"/>
    <property type="match status" value="1"/>
</dbReference>
<organism evidence="9 10">
    <name type="scientific">Diplocloster modestus</name>
    <dbReference type="NCBI Taxonomy" id="2850322"/>
    <lineage>
        <taxon>Bacteria</taxon>
        <taxon>Bacillati</taxon>
        <taxon>Bacillota</taxon>
        <taxon>Clostridia</taxon>
        <taxon>Lachnospirales</taxon>
        <taxon>Lachnospiraceae</taxon>
        <taxon>Diplocloster</taxon>
    </lineage>
</organism>
<dbReference type="SUPFAM" id="SSF52172">
    <property type="entry name" value="CheY-like"/>
    <property type="match status" value="1"/>
</dbReference>
<dbReference type="Gene3D" id="1.10.10.60">
    <property type="entry name" value="Homeodomain-like"/>
    <property type="match status" value="2"/>
</dbReference>
<dbReference type="InterPro" id="IPR009057">
    <property type="entry name" value="Homeodomain-like_sf"/>
</dbReference>
<dbReference type="SMART" id="SM00448">
    <property type="entry name" value="REC"/>
    <property type="match status" value="1"/>
</dbReference>
<evidence type="ECO:0000256" key="2">
    <source>
        <dbReference type="ARBA" id="ARBA00023015"/>
    </source>
</evidence>
<dbReference type="PROSITE" id="PS00041">
    <property type="entry name" value="HTH_ARAC_FAMILY_1"/>
    <property type="match status" value="1"/>
</dbReference>
<gene>
    <name evidence="9" type="ORF">KTH90_05180</name>
</gene>
<dbReference type="PROSITE" id="PS01124">
    <property type="entry name" value="HTH_ARAC_FAMILY_2"/>
    <property type="match status" value="1"/>
</dbReference>
<dbReference type="PROSITE" id="PS50110">
    <property type="entry name" value="RESPONSE_REGULATORY"/>
    <property type="match status" value="1"/>
</dbReference>
<keyword evidence="3" id="KW-0238">DNA-binding</keyword>
<dbReference type="InterPro" id="IPR001789">
    <property type="entry name" value="Sig_transdc_resp-reg_receiver"/>
</dbReference>
<evidence type="ECO:0000256" key="5">
    <source>
        <dbReference type="ARBA" id="ARBA00024867"/>
    </source>
</evidence>
<evidence type="ECO:0000259" key="8">
    <source>
        <dbReference type="PROSITE" id="PS50110"/>
    </source>
</evidence>
<dbReference type="Proteomes" id="UP001314681">
    <property type="component" value="Unassembled WGS sequence"/>
</dbReference>
<feature type="domain" description="HTH araC/xylS-type" evidence="7">
    <location>
        <begin position="432"/>
        <end position="530"/>
    </location>
</feature>
<dbReference type="InterPro" id="IPR018062">
    <property type="entry name" value="HTH_AraC-typ_CS"/>
</dbReference>
<protein>
    <recommendedName>
        <fullName evidence="1">Stage 0 sporulation protein A homolog</fullName>
    </recommendedName>
</protein>
<evidence type="ECO:0000313" key="9">
    <source>
        <dbReference type="EMBL" id="MBU9725404.1"/>
    </source>
</evidence>
<comment type="function">
    <text evidence="5">May play the central regulatory role in sporulation. It may be an element of the effector pathway responsible for the activation of sporulation genes in response to nutritional stress. Spo0A may act in concert with spo0H (a sigma factor) to control the expression of some genes that are critical to the sporulation process.</text>
</comment>
<dbReference type="Pfam" id="PF12833">
    <property type="entry name" value="HTH_18"/>
    <property type="match status" value="1"/>
</dbReference>
<dbReference type="SMART" id="SM00342">
    <property type="entry name" value="HTH_ARAC"/>
    <property type="match status" value="1"/>
</dbReference>
<keyword evidence="4" id="KW-0804">Transcription</keyword>
<accession>A0ABS6K4G0</accession>
<dbReference type="InterPro" id="IPR011006">
    <property type="entry name" value="CheY-like_superfamily"/>
</dbReference>
<dbReference type="SUPFAM" id="SSF46689">
    <property type="entry name" value="Homeodomain-like"/>
    <property type="match status" value="1"/>
</dbReference>
<keyword evidence="10" id="KW-1185">Reference proteome</keyword>
<feature type="domain" description="Response regulatory" evidence="8">
    <location>
        <begin position="3"/>
        <end position="120"/>
    </location>
</feature>
<dbReference type="EMBL" id="JAHQCX010000003">
    <property type="protein sequence ID" value="MBU9725404.1"/>
    <property type="molecule type" value="Genomic_DNA"/>
</dbReference>
<evidence type="ECO:0000256" key="3">
    <source>
        <dbReference type="ARBA" id="ARBA00023125"/>
    </source>
</evidence>